<dbReference type="EMBL" id="UFMQ01000032">
    <property type="protein sequence ID" value="SST31948.1"/>
    <property type="molecule type" value="Genomic_DNA"/>
</dbReference>
<evidence type="ECO:0000313" key="3">
    <source>
        <dbReference type="EMBL" id="SST31948.1"/>
    </source>
</evidence>
<evidence type="ECO:0000259" key="1">
    <source>
        <dbReference type="Pfam" id="PF22479"/>
    </source>
</evidence>
<proteinExistence type="predicted"/>
<sequence>MALYEIPLLDRNQKFFIKLNKVNYQLKLIFLKRWYLDIFQTNSEPVALGIPLVSGVDILSPFSHVISGSMYVQNLNEDESQSFGDLGTNIKLFWQDPE</sequence>
<dbReference type="Proteomes" id="UP000516419">
    <property type="component" value="Chromosome"/>
</dbReference>
<feature type="domain" description="Cyanophage baseplate Pam3 plug gp18" evidence="1">
    <location>
        <begin position="4"/>
        <end position="96"/>
    </location>
</feature>
<reference evidence="3 4" key="1">
    <citation type="submission" date="2018-07" db="EMBL/GenBank/DDBJ databases">
        <authorList>
            <consortium name="Pathogen Informatics"/>
        </authorList>
    </citation>
    <scope>NUCLEOTIDE SEQUENCE [LARGE SCALE GENOMIC DNA]</scope>
    <source>
        <strain evidence="3 4">4300STDY7045823</strain>
    </source>
</reference>
<dbReference type="Pfam" id="PF22479">
    <property type="entry name" value="Pam3_gp18"/>
    <property type="match status" value="1"/>
</dbReference>
<protein>
    <submittedName>
        <fullName evidence="3">Putative bacteriophage protein</fullName>
    </submittedName>
</protein>
<reference evidence="2 5" key="2">
    <citation type="submission" date="2020-09" db="EMBL/GenBank/DDBJ databases">
        <title>Carbapenem-Resistant Acinetobacter baumannii devoid of typical resistance factors.</title>
        <authorList>
            <person name="Hoffmann M."/>
            <person name="Luo Y."/>
            <person name="Strain E."/>
            <person name="Rand H."/>
            <person name="Javkar K.G."/>
        </authorList>
    </citation>
    <scope>NUCLEOTIDE SEQUENCE [LARGE SCALE GENOMIC DNA]</scope>
    <source>
        <strain evidence="2 5">CFSAN093705</strain>
    </source>
</reference>
<accession>A0A241YEB0</accession>
<evidence type="ECO:0000313" key="4">
    <source>
        <dbReference type="Proteomes" id="UP000252694"/>
    </source>
</evidence>
<dbReference type="Proteomes" id="UP000252694">
    <property type="component" value="Unassembled WGS sequence"/>
</dbReference>
<gene>
    <name evidence="2" type="ORF">FQZ18_02860</name>
    <name evidence="3" type="ORF">SAMEA104305318_03822</name>
</gene>
<dbReference type="InterPro" id="IPR054252">
    <property type="entry name" value="Pam3_gp18"/>
</dbReference>
<dbReference type="AlphaFoldDB" id="A0A241YEB0"/>
<name>A0A241YEB0_ACIBA</name>
<evidence type="ECO:0000313" key="2">
    <source>
        <dbReference type="EMBL" id="QNV22324.1"/>
    </source>
</evidence>
<dbReference type="EMBL" id="CP061525">
    <property type="protein sequence ID" value="QNV22324.1"/>
    <property type="molecule type" value="Genomic_DNA"/>
</dbReference>
<organism evidence="3 4">
    <name type="scientific">Acinetobacter baumannii</name>
    <dbReference type="NCBI Taxonomy" id="470"/>
    <lineage>
        <taxon>Bacteria</taxon>
        <taxon>Pseudomonadati</taxon>
        <taxon>Pseudomonadota</taxon>
        <taxon>Gammaproteobacteria</taxon>
        <taxon>Moraxellales</taxon>
        <taxon>Moraxellaceae</taxon>
        <taxon>Acinetobacter</taxon>
        <taxon>Acinetobacter calcoaceticus/baumannii complex</taxon>
    </lineage>
</organism>
<dbReference type="RefSeq" id="WP_001240304.1">
    <property type="nucleotide sequence ID" value="NZ_CAJHFE010000035.1"/>
</dbReference>
<evidence type="ECO:0000313" key="5">
    <source>
        <dbReference type="Proteomes" id="UP000516419"/>
    </source>
</evidence>